<feature type="repeat" description="TPR" evidence="1">
    <location>
        <begin position="531"/>
        <end position="564"/>
    </location>
</feature>
<keyword evidence="4" id="KW-1185">Reference proteome</keyword>
<dbReference type="Proteomes" id="UP000199312">
    <property type="component" value="Unassembled WGS sequence"/>
</dbReference>
<keyword evidence="2" id="KW-0812">Transmembrane</keyword>
<evidence type="ECO:0000256" key="1">
    <source>
        <dbReference type="PROSITE-ProRule" id="PRU00339"/>
    </source>
</evidence>
<feature type="transmembrane region" description="Helical" evidence="2">
    <location>
        <begin position="21"/>
        <end position="40"/>
    </location>
</feature>
<dbReference type="InterPro" id="IPR019734">
    <property type="entry name" value="TPR_rpt"/>
</dbReference>
<evidence type="ECO:0000313" key="3">
    <source>
        <dbReference type="EMBL" id="SFS33795.1"/>
    </source>
</evidence>
<keyword evidence="2" id="KW-1133">Transmembrane helix</keyword>
<keyword evidence="1" id="KW-0802">TPR repeat</keyword>
<sequence>MNLKNFVEECHDKEVFKKLSIYIVSCWVLLQVLAVTWQPLGLPQKTVTFFIILALIGFPVNGFLVWKYHLVHLNYKQMIINDEGDLENRTLKNSPFQKMYFTVLIITSIVSLSIVALIINNNFSNTKKSQNIEISDKIAVLKFGNNTGDKKYDIVSKMTADWIVHRITENNVGQVVSPEILDDYVGLINTSTNLTPLDNERIIKEYFSAGKLISGNFYLKENKLLFQGSITDGAKNIQLISFKLVECDSETPLECIEKLTQLILGYLISEDNKISNLQENSPPKFEAYKYLIAAKENISNSKLYIELINKSIAIDDNYFEPKVLKVAYYYNIGDFKKSDSLLKQITPTSYTNQRQLNLLNLYEALLKGDNKKVYNFSQKEYEITPFDLLSNSSQMTIALQFVNKPADVNTIFQVISTKGMDVENCAYCEYRIYVKALSEIELGNYNTAIDLLVNINEKVNKTRLKRTLLTAYIRSKNDIKVDEFMSKAEISSAINDIQNLYLHIAKEYLLLNLKEKADFYFNKLIASCKENDEDGNLALAYFYTQNYNKAAKLYQQQLNSEPNNVNALSKLASCEYKIGNIEQSEAVIEKLKQLQMPYQYGKIDYALAQYYAITKNEDLVMKHLLKAVSQGYLYTPTSYLNDPIFVSYFDNPKFKEILTFWH</sequence>
<keyword evidence="2" id="KW-0472">Membrane</keyword>
<gene>
    <name evidence="3" type="ORF">SAMN04488006_0787</name>
</gene>
<feature type="transmembrane region" description="Helical" evidence="2">
    <location>
        <begin position="46"/>
        <end position="66"/>
    </location>
</feature>
<reference evidence="4" key="1">
    <citation type="submission" date="2016-10" db="EMBL/GenBank/DDBJ databases">
        <authorList>
            <person name="Varghese N."/>
            <person name="Submissions S."/>
        </authorList>
    </citation>
    <scope>NUCLEOTIDE SEQUENCE [LARGE SCALE GENOMIC DNA]</scope>
    <source>
        <strain evidence="4">DSM 24450</strain>
    </source>
</reference>
<dbReference type="OrthoDB" id="1404833at2"/>
<dbReference type="Gene3D" id="1.25.40.10">
    <property type="entry name" value="Tetratricopeptide repeat domain"/>
    <property type="match status" value="1"/>
</dbReference>
<dbReference type="AlphaFoldDB" id="A0A1I6P0X0"/>
<dbReference type="STRING" id="593133.SAMN04488006_0787"/>
<accession>A0A1I6P0X0</accession>
<dbReference type="Pfam" id="PF14559">
    <property type="entry name" value="TPR_19"/>
    <property type="match status" value="1"/>
</dbReference>
<organism evidence="3 4">
    <name type="scientific">Lutibacter maritimus</name>
    <dbReference type="NCBI Taxonomy" id="593133"/>
    <lineage>
        <taxon>Bacteria</taxon>
        <taxon>Pseudomonadati</taxon>
        <taxon>Bacteroidota</taxon>
        <taxon>Flavobacteriia</taxon>
        <taxon>Flavobacteriales</taxon>
        <taxon>Flavobacteriaceae</taxon>
        <taxon>Lutibacter</taxon>
    </lineage>
</organism>
<dbReference type="SUPFAM" id="SSF48452">
    <property type="entry name" value="TPR-like"/>
    <property type="match status" value="1"/>
</dbReference>
<evidence type="ECO:0000313" key="4">
    <source>
        <dbReference type="Proteomes" id="UP000199312"/>
    </source>
</evidence>
<proteinExistence type="predicted"/>
<dbReference type="PROSITE" id="PS50005">
    <property type="entry name" value="TPR"/>
    <property type="match status" value="1"/>
</dbReference>
<protein>
    <submittedName>
        <fullName evidence="3">Uncharacterized protein</fullName>
    </submittedName>
</protein>
<evidence type="ECO:0000256" key="2">
    <source>
        <dbReference type="SAM" id="Phobius"/>
    </source>
</evidence>
<feature type="transmembrane region" description="Helical" evidence="2">
    <location>
        <begin position="99"/>
        <end position="119"/>
    </location>
</feature>
<dbReference type="RefSeq" id="WP_090222869.1">
    <property type="nucleotide sequence ID" value="NZ_FOZP01000001.1"/>
</dbReference>
<dbReference type="InterPro" id="IPR011990">
    <property type="entry name" value="TPR-like_helical_dom_sf"/>
</dbReference>
<dbReference type="EMBL" id="FOZP01000001">
    <property type="protein sequence ID" value="SFS33795.1"/>
    <property type="molecule type" value="Genomic_DNA"/>
</dbReference>
<name>A0A1I6P0X0_9FLAO</name>